<dbReference type="Pfam" id="PF19055">
    <property type="entry name" value="ABC2_membrane_7"/>
    <property type="match status" value="2"/>
</dbReference>
<evidence type="ECO:0000256" key="2">
    <source>
        <dbReference type="ARBA" id="ARBA00005814"/>
    </source>
</evidence>
<comment type="similarity">
    <text evidence="2">Belongs to the ABC transporter superfamily. ABCG family. Eye pigment precursor importer (TC 3.A.1.204) subfamily.</text>
</comment>
<feature type="transmembrane region" description="Helical" evidence="11">
    <location>
        <begin position="1191"/>
        <end position="1214"/>
    </location>
</feature>
<dbReference type="InterPro" id="IPR013525">
    <property type="entry name" value="ABC2_TM"/>
</dbReference>
<gene>
    <name evidence="14" type="primary">LOC100646233</name>
</gene>
<proteinExistence type="inferred from homology"/>
<dbReference type="PROSITE" id="PS50893">
    <property type="entry name" value="ABC_TRANSPORTER_2"/>
    <property type="match status" value="2"/>
</dbReference>
<reference evidence="14" key="1">
    <citation type="submission" date="2025-08" db="UniProtKB">
        <authorList>
            <consortium name="RefSeq"/>
        </authorList>
    </citation>
    <scope>IDENTIFICATION</scope>
</reference>
<dbReference type="GO" id="GO:0031409">
    <property type="term" value="F:pigment binding"/>
    <property type="evidence" value="ECO:0007669"/>
    <property type="project" value="UniProtKB-KW"/>
</dbReference>
<keyword evidence="8 11" id="KW-1133">Transmembrane helix</keyword>
<dbReference type="Proteomes" id="UP000835206">
    <property type="component" value="Chromosome 11"/>
</dbReference>
<dbReference type="OrthoDB" id="66620at2759"/>
<dbReference type="KEGG" id="bter:100646233"/>
<dbReference type="Gene3D" id="3.40.50.300">
    <property type="entry name" value="P-loop containing nucleotide triphosphate hydrolases"/>
    <property type="match status" value="2"/>
</dbReference>
<feature type="transmembrane region" description="Helical" evidence="11">
    <location>
        <begin position="1111"/>
        <end position="1132"/>
    </location>
</feature>
<evidence type="ECO:0000313" key="13">
    <source>
        <dbReference type="Proteomes" id="UP000835206"/>
    </source>
</evidence>
<feature type="transmembrane region" description="Helical" evidence="11">
    <location>
        <begin position="667"/>
        <end position="690"/>
    </location>
</feature>
<dbReference type="RefSeq" id="XP_048265898.1">
    <property type="nucleotide sequence ID" value="XM_048409941.1"/>
</dbReference>
<dbReference type="NCBIfam" id="TIGR00955">
    <property type="entry name" value="3a01204"/>
    <property type="match status" value="1"/>
</dbReference>
<dbReference type="InterPro" id="IPR050352">
    <property type="entry name" value="ABCG_transporters"/>
</dbReference>
<dbReference type="GO" id="GO:0030659">
    <property type="term" value="C:cytoplasmic vesicle membrane"/>
    <property type="evidence" value="ECO:0007669"/>
    <property type="project" value="TreeGrafter"/>
</dbReference>
<keyword evidence="7" id="KW-0067">ATP-binding</keyword>
<feature type="transmembrane region" description="Helical" evidence="11">
    <location>
        <begin position="554"/>
        <end position="575"/>
    </location>
</feature>
<dbReference type="InterPro" id="IPR005284">
    <property type="entry name" value="Pigment_permease/Abcg"/>
</dbReference>
<dbReference type="FunFam" id="3.40.50.300:FF:001225">
    <property type="entry name" value="ATP-binding cassette sub-family G member"/>
    <property type="match status" value="1"/>
</dbReference>
<dbReference type="InterPro" id="IPR003439">
    <property type="entry name" value="ABC_transporter-like_ATP-bd"/>
</dbReference>
<evidence type="ECO:0000313" key="14">
    <source>
        <dbReference type="RefSeq" id="XP_048265898.1"/>
    </source>
</evidence>
<dbReference type="GO" id="GO:0140359">
    <property type="term" value="F:ABC-type transporter activity"/>
    <property type="evidence" value="ECO:0007669"/>
    <property type="project" value="InterPro"/>
</dbReference>
<dbReference type="InterPro" id="IPR043926">
    <property type="entry name" value="ABCG_dom"/>
</dbReference>
<accession>A0A9C6SHY2</accession>
<dbReference type="PANTHER" id="PTHR48041">
    <property type="entry name" value="ABC TRANSPORTER G FAMILY MEMBER 28"/>
    <property type="match status" value="1"/>
</dbReference>
<feature type="transmembrane region" description="Helical" evidence="11">
    <location>
        <begin position="582"/>
        <end position="604"/>
    </location>
</feature>
<keyword evidence="9 11" id="KW-0472">Membrane</keyword>
<keyword evidence="13" id="KW-1185">Reference proteome</keyword>
<dbReference type="GO" id="GO:0016887">
    <property type="term" value="F:ATP hydrolysis activity"/>
    <property type="evidence" value="ECO:0007669"/>
    <property type="project" value="InterPro"/>
</dbReference>
<dbReference type="PROSITE" id="PS00211">
    <property type="entry name" value="ABC_TRANSPORTER_1"/>
    <property type="match status" value="2"/>
</dbReference>
<dbReference type="InterPro" id="IPR003593">
    <property type="entry name" value="AAA+_ATPase"/>
</dbReference>
<dbReference type="SUPFAM" id="SSF52540">
    <property type="entry name" value="P-loop containing nucleoside triphosphate hydrolases"/>
    <property type="match status" value="2"/>
</dbReference>
<name>A0A9C6SHY2_BOMTE</name>
<dbReference type="InterPro" id="IPR017871">
    <property type="entry name" value="ABC_transporter-like_CS"/>
</dbReference>
<organism evidence="13 14">
    <name type="scientific">Bombus terrestris</name>
    <name type="common">Buff-tailed bumblebee</name>
    <name type="synonym">Apis terrestris</name>
    <dbReference type="NCBI Taxonomy" id="30195"/>
    <lineage>
        <taxon>Eukaryota</taxon>
        <taxon>Metazoa</taxon>
        <taxon>Ecdysozoa</taxon>
        <taxon>Arthropoda</taxon>
        <taxon>Hexapoda</taxon>
        <taxon>Insecta</taxon>
        <taxon>Pterygota</taxon>
        <taxon>Neoptera</taxon>
        <taxon>Endopterygota</taxon>
        <taxon>Hymenoptera</taxon>
        <taxon>Apocrita</taxon>
        <taxon>Aculeata</taxon>
        <taxon>Apoidea</taxon>
        <taxon>Anthophila</taxon>
        <taxon>Apidae</taxon>
        <taxon>Bombus</taxon>
        <taxon>Bombus</taxon>
    </lineage>
</organism>
<evidence type="ECO:0000256" key="8">
    <source>
        <dbReference type="ARBA" id="ARBA00022989"/>
    </source>
</evidence>
<sequence length="1375" mass="153860">MTATEETEPLISSRDFASFSGSKSQTVSYNAISMGEGNGKTAASCKTASDTSSFKLKPILHSSSAVVTPLIATLIPRCTGSIENESITYTWSDLNVYAAKRDEKPWDSLLRRKKPVERRHLLKDVCGVAYPGELLVIMGSSGAGKTTLLNALTFRSSSGVIASGVMAANGRRVSSTILTSRTAYVQQDDLFVGTLTVKEHLLFQAMVRMDRKIPMEQRFDRVQQVINELALSKCKNTVIGQPGRIKGLSGGEMKRLSFASEVLTDPPLMFCDEPTSGLDSFMAHQVVSVLKTLTARGKTIVVTLHQPSSELFALFDRILLMAEGRVAFMGTTSQACTFFETLGAACPSNYNPADYFVQMLAVVPGQETSCRHAINTVCDTFQKSDHGIKIALEAEAVNGEFEDSLQDAKYSKNRSPYKASWCEQFHAVLWRSWLSVIKEPILIKVRLLQTVMVSLLVGIVYFDQRLDQDGAMNINGALFIFLTNMTFQNVFAVINVFCAELPIFLREHRNGMYRTDVYFLCKTLAEAPIFIAVPLLFTIIAYPMIGLYPGIDHFFITAGIVALVANVSTSFGYLISCVSSNLSMALSIGPPVIIPFLLFGGFFLNTASVPSYFKWFSYLSWFRYGNEALLINQWSQVEFIECTRSNATCPKSGQMVLQTFNFKQEHFWTDIACLFALIVAFRFLAFLALLSKTWTNSKRSITMYVLKENQWFSKTQAHLTEEETVCLRGVTLTWRDLSVYAMDRGRKNMCKQLINNVKGAAKPGDLTAIIGASGAGKSSLMAALAFRTGPELLIHGDIRANGTPVDSSYMMHNSGYMHQEDIFVATMTVIEHLWFMARMKLDGRVRVSDIRRKIDSLLRDVGLTSRRDVRIGSDTDDKVLSGGEKKRLSFATELLTDPKILFLDEPTTGQDSHSANCLISQLKSFAAKGRTVLCTIHQPSSTIFSWFDRIILIAEGRVAFAGGIDQAVEFFASQGYECPRKYNPADFLIAIVATGSKNENGEEIADEICDVFSTSKAYNEIDRILEKQMRSTHSLDSRSQLLSDDKFITRKEARYCSRLYWLIYRHFLQVLRDPSVQIIRILQKVSVATIAGLCFVGAVNFDQLGIQATQGVIFILVSENAFFPMYATLALIPQELPLLRREYRAGMYPVYLYYAARILSLIPGLIIEPLLFATIIYWLAGLRDNVETFGFTLLVLLLTINVSTACGCFFSTAFESVPLAMAYLIPFDYILMITMGPFLKLGVRKDSEEKGRTPSCVHASDVHVLACKNELIGIMSVNLLTYFRSLPLYIQWIKYISWLLHSSEALSILQWNGVHNISCETTDPELPCITEGIDVLHRYDFDETNFWMDMLSMVVIYLVFHILACVCLWNRCRCK</sequence>
<dbReference type="InterPro" id="IPR027417">
    <property type="entry name" value="P-loop_NTPase"/>
</dbReference>
<dbReference type="Pfam" id="PF00005">
    <property type="entry name" value="ABC_tran"/>
    <property type="match status" value="2"/>
</dbReference>
<evidence type="ECO:0000259" key="12">
    <source>
        <dbReference type="PROSITE" id="PS50893"/>
    </source>
</evidence>
<evidence type="ECO:0000256" key="7">
    <source>
        <dbReference type="ARBA" id="ARBA00022840"/>
    </source>
</evidence>
<evidence type="ECO:0000256" key="11">
    <source>
        <dbReference type="SAM" id="Phobius"/>
    </source>
</evidence>
<dbReference type="SMART" id="SM00382">
    <property type="entry name" value="AAA"/>
    <property type="match status" value="2"/>
</dbReference>
<feature type="transmembrane region" description="Helical" evidence="11">
    <location>
        <begin position="1152"/>
        <end position="1179"/>
    </location>
</feature>
<evidence type="ECO:0000256" key="4">
    <source>
        <dbReference type="ARBA" id="ARBA00022474"/>
    </source>
</evidence>
<keyword evidence="5 11" id="KW-0812">Transmembrane</keyword>
<evidence type="ECO:0000256" key="9">
    <source>
        <dbReference type="ARBA" id="ARBA00023136"/>
    </source>
</evidence>
<feature type="transmembrane region" description="Helical" evidence="11">
    <location>
        <begin position="519"/>
        <end position="542"/>
    </location>
</feature>
<feature type="domain" description="ABC transporter" evidence="12">
    <location>
        <begin position="739"/>
        <end position="980"/>
    </location>
</feature>
<evidence type="ECO:0000256" key="3">
    <source>
        <dbReference type="ARBA" id="ARBA00022448"/>
    </source>
</evidence>
<feature type="transmembrane region" description="Helical" evidence="11">
    <location>
        <begin position="474"/>
        <end position="498"/>
    </location>
</feature>
<feature type="transmembrane region" description="Helical" evidence="11">
    <location>
        <begin position="1221"/>
        <end position="1239"/>
    </location>
</feature>
<feature type="domain" description="ABC transporter" evidence="12">
    <location>
        <begin position="104"/>
        <end position="348"/>
    </location>
</feature>
<comment type="subcellular location">
    <subcellularLocation>
        <location evidence="1">Membrane</location>
        <topology evidence="1">Multi-pass membrane protein</topology>
    </subcellularLocation>
</comment>
<evidence type="ECO:0000256" key="1">
    <source>
        <dbReference type="ARBA" id="ARBA00004141"/>
    </source>
</evidence>
<keyword evidence="3" id="KW-0813">Transport</keyword>
<feature type="transmembrane region" description="Helical" evidence="11">
    <location>
        <begin position="1346"/>
        <end position="1369"/>
    </location>
</feature>
<dbReference type="GO" id="GO:0005886">
    <property type="term" value="C:plasma membrane"/>
    <property type="evidence" value="ECO:0007669"/>
    <property type="project" value="TreeGrafter"/>
</dbReference>
<evidence type="ECO:0000256" key="6">
    <source>
        <dbReference type="ARBA" id="ARBA00022741"/>
    </source>
</evidence>
<dbReference type="GO" id="GO:0005524">
    <property type="term" value="F:ATP binding"/>
    <property type="evidence" value="ECO:0007669"/>
    <property type="project" value="UniProtKB-KW"/>
</dbReference>
<keyword evidence="6" id="KW-0547">Nucleotide-binding</keyword>
<dbReference type="Pfam" id="PF01061">
    <property type="entry name" value="ABC2_membrane"/>
    <property type="match status" value="2"/>
</dbReference>
<protein>
    <recommendedName>
        <fullName evidence="10">Protein white</fullName>
    </recommendedName>
</protein>
<evidence type="ECO:0000256" key="10">
    <source>
        <dbReference type="ARBA" id="ARBA00039188"/>
    </source>
</evidence>
<keyword evidence="4" id="KW-0608">Pigment</keyword>
<dbReference type="PANTHER" id="PTHR48041:SF129">
    <property type="entry name" value="PROTEIN WHITE"/>
    <property type="match status" value="1"/>
</dbReference>
<evidence type="ECO:0000256" key="5">
    <source>
        <dbReference type="ARBA" id="ARBA00022692"/>
    </source>
</evidence>